<protein>
    <submittedName>
        <fullName evidence="2">Charged multivesicular body protein 1</fullName>
    </submittedName>
</protein>
<feature type="compositionally biased region" description="Basic residues" evidence="1">
    <location>
        <begin position="85"/>
        <end position="100"/>
    </location>
</feature>
<accession>A0A2Z7CQ02</accession>
<name>A0A2Z7CQ02_9LAMI</name>
<sequence>MCPTNCAWNGRKSQAIAANARQEAGHRGQRAAAVDWSIRSTTGRETPSSACTRRPDEINGLILLEKLIGASPINQRRAVADGGKRRQRRRGRRGRGGREL</sequence>
<organism evidence="2 3">
    <name type="scientific">Dorcoceras hygrometricum</name>
    <dbReference type="NCBI Taxonomy" id="472368"/>
    <lineage>
        <taxon>Eukaryota</taxon>
        <taxon>Viridiplantae</taxon>
        <taxon>Streptophyta</taxon>
        <taxon>Embryophyta</taxon>
        <taxon>Tracheophyta</taxon>
        <taxon>Spermatophyta</taxon>
        <taxon>Magnoliopsida</taxon>
        <taxon>eudicotyledons</taxon>
        <taxon>Gunneridae</taxon>
        <taxon>Pentapetalae</taxon>
        <taxon>asterids</taxon>
        <taxon>lamiids</taxon>
        <taxon>Lamiales</taxon>
        <taxon>Gesneriaceae</taxon>
        <taxon>Didymocarpoideae</taxon>
        <taxon>Trichosporeae</taxon>
        <taxon>Loxocarpinae</taxon>
        <taxon>Dorcoceras</taxon>
    </lineage>
</organism>
<keyword evidence="3" id="KW-1185">Reference proteome</keyword>
<feature type="region of interest" description="Disordered" evidence="1">
    <location>
        <begin position="73"/>
        <end position="100"/>
    </location>
</feature>
<dbReference type="EMBL" id="KQ994506">
    <property type="protein sequence ID" value="KZV48027.1"/>
    <property type="molecule type" value="Genomic_DNA"/>
</dbReference>
<evidence type="ECO:0000256" key="1">
    <source>
        <dbReference type="SAM" id="MobiDB-lite"/>
    </source>
</evidence>
<evidence type="ECO:0000313" key="3">
    <source>
        <dbReference type="Proteomes" id="UP000250235"/>
    </source>
</evidence>
<dbReference type="AlphaFoldDB" id="A0A2Z7CQ02"/>
<dbReference type="Proteomes" id="UP000250235">
    <property type="component" value="Unassembled WGS sequence"/>
</dbReference>
<proteinExistence type="predicted"/>
<gene>
    <name evidence="2" type="ORF">F511_24308</name>
</gene>
<reference evidence="2 3" key="1">
    <citation type="journal article" date="2015" name="Proc. Natl. Acad. Sci. U.S.A.">
        <title>The resurrection genome of Boea hygrometrica: A blueprint for survival of dehydration.</title>
        <authorList>
            <person name="Xiao L."/>
            <person name="Yang G."/>
            <person name="Zhang L."/>
            <person name="Yang X."/>
            <person name="Zhao S."/>
            <person name="Ji Z."/>
            <person name="Zhou Q."/>
            <person name="Hu M."/>
            <person name="Wang Y."/>
            <person name="Chen M."/>
            <person name="Xu Y."/>
            <person name="Jin H."/>
            <person name="Xiao X."/>
            <person name="Hu G."/>
            <person name="Bao F."/>
            <person name="Hu Y."/>
            <person name="Wan P."/>
            <person name="Li L."/>
            <person name="Deng X."/>
            <person name="Kuang T."/>
            <person name="Xiang C."/>
            <person name="Zhu J.K."/>
            <person name="Oliver M.J."/>
            <person name="He Y."/>
        </authorList>
    </citation>
    <scope>NUCLEOTIDE SEQUENCE [LARGE SCALE GENOMIC DNA]</scope>
    <source>
        <strain evidence="3">cv. XS01</strain>
    </source>
</reference>
<evidence type="ECO:0000313" key="2">
    <source>
        <dbReference type="EMBL" id="KZV48027.1"/>
    </source>
</evidence>